<accession>A0A450ZBQ1</accession>
<proteinExistence type="predicted"/>
<dbReference type="EMBL" id="CAADFX010000006">
    <property type="protein sequence ID" value="VFK51230.1"/>
    <property type="molecule type" value="Genomic_DNA"/>
</dbReference>
<name>A0A450ZBQ1_9GAMM</name>
<organism evidence="1">
    <name type="scientific">Candidatus Kentrum sp. TUN</name>
    <dbReference type="NCBI Taxonomy" id="2126343"/>
    <lineage>
        <taxon>Bacteria</taxon>
        <taxon>Pseudomonadati</taxon>
        <taxon>Pseudomonadota</taxon>
        <taxon>Gammaproteobacteria</taxon>
        <taxon>Candidatus Kentrum</taxon>
    </lineage>
</organism>
<protein>
    <submittedName>
        <fullName evidence="1">Uncharacterized protein</fullName>
    </submittedName>
</protein>
<dbReference type="AlphaFoldDB" id="A0A450ZBQ1"/>
<gene>
    <name evidence="1" type="ORF">BECKTUN1418D_GA0071000_100626</name>
</gene>
<evidence type="ECO:0000313" key="1">
    <source>
        <dbReference type="EMBL" id="VFK51230.1"/>
    </source>
</evidence>
<sequence>MAGIMGNPFGLAACLCAVLLPHACPLPYRVATIKRPTITETYPMLNDLERKKVVQHILNLAGIAEDLSTKAASLTEQVDDLAKALEIECEFVPFDEDAKP</sequence>
<reference evidence="1" key="1">
    <citation type="submission" date="2019-02" db="EMBL/GenBank/DDBJ databases">
        <authorList>
            <person name="Gruber-Vodicka R. H."/>
            <person name="Seah K. B. B."/>
        </authorList>
    </citation>
    <scope>NUCLEOTIDE SEQUENCE</scope>
    <source>
        <strain evidence="1">BECK_BY1</strain>
    </source>
</reference>